<accession>A0AAU7EWF6</accession>
<dbReference type="InterPro" id="IPR025075">
    <property type="entry name" value="DUF3916"/>
</dbReference>
<organism evidence="1">
    <name type="scientific">Pseudomonas iranensis</name>
    <dbReference type="NCBI Taxonomy" id="2745503"/>
    <lineage>
        <taxon>Bacteria</taxon>
        <taxon>Pseudomonadati</taxon>
        <taxon>Pseudomonadota</taxon>
        <taxon>Gammaproteobacteria</taxon>
        <taxon>Pseudomonadales</taxon>
        <taxon>Pseudomonadaceae</taxon>
        <taxon>Pseudomonas</taxon>
    </lineage>
</organism>
<name>A0AAU7EWF6_9PSED</name>
<sequence>MKGKRQDHRESFPGKLSYKTFRLCFSAALCNLRPEFTARMQAHVMSHRRLALTDKKVRNIPRRLRALAAWAADFEGYFPADLTLEDKYWNWKIPIHMAMVEGKQATTDLKRQCAQHLIDAAQHLRLARPEHALDCRVVAAICVPGMFSSEICIYTDLEYHRGHIPASDSEYVETGKSLAQEWGLVLPKGMGERGLRYEVEGWDGQTYEEERWYFGEVD</sequence>
<evidence type="ECO:0000313" key="1">
    <source>
        <dbReference type="EMBL" id="XBL95972.1"/>
    </source>
</evidence>
<gene>
    <name evidence="1" type="ORF">ABHN08_25450</name>
</gene>
<dbReference type="Pfam" id="PF13079">
    <property type="entry name" value="DUF3916"/>
    <property type="match status" value="1"/>
</dbReference>
<dbReference type="AlphaFoldDB" id="A0AAU7EWF6"/>
<reference evidence="1" key="1">
    <citation type="submission" date="2024-05" db="EMBL/GenBank/DDBJ databases">
        <title>Draft genome sequence of Pseudomonas iranensis M7D1.</title>
        <authorList>
            <person name="Miller S.L."/>
            <person name="Nsubuga A."/>
            <person name="Lu N."/>
            <person name="King J."/>
            <person name="Shears P."/>
            <person name="Lawson P.A."/>
        </authorList>
    </citation>
    <scope>NUCLEOTIDE SEQUENCE</scope>
    <source>
        <strain evidence="1">M7D1</strain>
    </source>
</reference>
<protein>
    <submittedName>
        <fullName evidence="1">DUF3916 domain-containing protein</fullName>
    </submittedName>
</protein>
<dbReference type="EMBL" id="CP157354">
    <property type="protein sequence ID" value="XBL95972.1"/>
    <property type="molecule type" value="Genomic_DNA"/>
</dbReference>
<proteinExistence type="predicted"/>